<comment type="caution">
    <text evidence="2">The sequence shown here is derived from an EMBL/GenBank/DDBJ whole genome shotgun (WGS) entry which is preliminary data.</text>
</comment>
<sequence length="216" mass="24193">MVSLSDSTEICRKNSQSGNRITRFPSQKYVLIIKYVQVTVARYKVAGSRSQLLGDCELIKLPVRCAHLASAISLVWRRCGSLTVQLRLRVIFQKINARAIPKARSQVTLTPRNAEFPGKSTKVTLVPFRRELMKIPTSPTEGLASFGESTKRNFDTERNASLETMLHAAKPAGVFLRDFRCIVCVPAAEMTFRGSTSDARKSRRRKSSTVKYHATT</sequence>
<evidence type="ECO:0000313" key="3">
    <source>
        <dbReference type="Proteomes" id="UP001177670"/>
    </source>
</evidence>
<reference evidence="2" key="1">
    <citation type="submission" date="2021-10" db="EMBL/GenBank/DDBJ databases">
        <title>Melipona bicolor Genome sequencing and assembly.</title>
        <authorList>
            <person name="Araujo N.S."/>
            <person name="Arias M.C."/>
        </authorList>
    </citation>
    <scope>NUCLEOTIDE SEQUENCE</scope>
    <source>
        <strain evidence="2">USP_2M_L1-L4_2017</strain>
        <tissue evidence="2">Whole body</tissue>
    </source>
</reference>
<evidence type="ECO:0000313" key="2">
    <source>
        <dbReference type="EMBL" id="KAK1130468.1"/>
    </source>
</evidence>
<dbReference type="EMBL" id="JAHYIQ010000007">
    <property type="protein sequence ID" value="KAK1130468.1"/>
    <property type="molecule type" value="Genomic_DNA"/>
</dbReference>
<dbReference type="Proteomes" id="UP001177670">
    <property type="component" value="Unassembled WGS sequence"/>
</dbReference>
<protein>
    <submittedName>
        <fullName evidence="2">Uncharacterized protein</fullName>
    </submittedName>
</protein>
<name>A0AA40G3W8_9HYME</name>
<feature type="region of interest" description="Disordered" evidence="1">
    <location>
        <begin position="194"/>
        <end position="216"/>
    </location>
</feature>
<keyword evidence="3" id="KW-1185">Reference proteome</keyword>
<evidence type="ECO:0000256" key="1">
    <source>
        <dbReference type="SAM" id="MobiDB-lite"/>
    </source>
</evidence>
<dbReference type="AlphaFoldDB" id="A0AA40G3W8"/>
<accession>A0AA40G3W8</accession>
<proteinExistence type="predicted"/>
<organism evidence="2 3">
    <name type="scientific">Melipona bicolor</name>
    <dbReference type="NCBI Taxonomy" id="60889"/>
    <lineage>
        <taxon>Eukaryota</taxon>
        <taxon>Metazoa</taxon>
        <taxon>Ecdysozoa</taxon>
        <taxon>Arthropoda</taxon>
        <taxon>Hexapoda</taxon>
        <taxon>Insecta</taxon>
        <taxon>Pterygota</taxon>
        <taxon>Neoptera</taxon>
        <taxon>Endopterygota</taxon>
        <taxon>Hymenoptera</taxon>
        <taxon>Apocrita</taxon>
        <taxon>Aculeata</taxon>
        <taxon>Apoidea</taxon>
        <taxon>Anthophila</taxon>
        <taxon>Apidae</taxon>
        <taxon>Melipona</taxon>
    </lineage>
</organism>
<gene>
    <name evidence="2" type="ORF">K0M31_018599</name>
</gene>